<dbReference type="RefSeq" id="WP_139513559.1">
    <property type="nucleotide sequence ID" value="NZ_CP040896.1"/>
</dbReference>
<accession>A0A5B7ZV64</accession>
<organism evidence="4 5">
    <name type="scientific">Hymenobacter jejuensis</name>
    <dbReference type="NCBI Taxonomy" id="2502781"/>
    <lineage>
        <taxon>Bacteria</taxon>
        <taxon>Pseudomonadati</taxon>
        <taxon>Bacteroidota</taxon>
        <taxon>Cytophagia</taxon>
        <taxon>Cytophagales</taxon>
        <taxon>Hymenobacteraceae</taxon>
        <taxon>Hymenobacter</taxon>
    </lineage>
</organism>
<dbReference type="InterPro" id="IPR007492">
    <property type="entry name" value="LytTR_DNA-bd_dom"/>
</dbReference>
<keyword evidence="1" id="KW-0597">Phosphoprotein</keyword>
<dbReference type="EMBL" id="CP040896">
    <property type="protein sequence ID" value="QDA58679.1"/>
    <property type="molecule type" value="Genomic_DNA"/>
</dbReference>
<dbReference type="PROSITE" id="PS50930">
    <property type="entry name" value="HTH_LYTTR"/>
    <property type="match status" value="1"/>
</dbReference>
<evidence type="ECO:0000256" key="1">
    <source>
        <dbReference type="PROSITE-ProRule" id="PRU00169"/>
    </source>
</evidence>
<evidence type="ECO:0000313" key="4">
    <source>
        <dbReference type="EMBL" id="QDA58679.1"/>
    </source>
</evidence>
<keyword evidence="5" id="KW-1185">Reference proteome</keyword>
<dbReference type="InterPro" id="IPR011006">
    <property type="entry name" value="CheY-like_superfamily"/>
</dbReference>
<dbReference type="InterPro" id="IPR046947">
    <property type="entry name" value="LytR-like"/>
</dbReference>
<evidence type="ECO:0000313" key="5">
    <source>
        <dbReference type="Proteomes" id="UP000305398"/>
    </source>
</evidence>
<evidence type="ECO:0000259" key="2">
    <source>
        <dbReference type="PROSITE" id="PS50110"/>
    </source>
</evidence>
<feature type="domain" description="HTH LytTR-type" evidence="3">
    <location>
        <begin position="158"/>
        <end position="227"/>
    </location>
</feature>
<dbReference type="Gene3D" id="2.40.50.1020">
    <property type="entry name" value="LytTr DNA-binding domain"/>
    <property type="match status" value="1"/>
</dbReference>
<feature type="modified residue" description="4-aspartylphosphate" evidence="1">
    <location>
        <position position="62"/>
    </location>
</feature>
<dbReference type="SUPFAM" id="SSF52172">
    <property type="entry name" value="CheY-like"/>
    <property type="match status" value="1"/>
</dbReference>
<proteinExistence type="predicted"/>
<evidence type="ECO:0000259" key="3">
    <source>
        <dbReference type="PROSITE" id="PS50930"/>
    </source>
</evidence>
<dbReference type="AlphaFoldDB" id="A0A5B7ZV64"/>
<dbReference type="Pfam" id="PF04397">
    <property type="entry name" value="LytTR"/>
    <property type="match status" value="1"/>
</dbReference>
<dbReference type="Proteomes" id="UP000305398">
    <property type="component" value="Chromosome"/>
</dbReference>
<reference evidence="4 5" key="1">
    <citation type="submission" date="2019-06" db="EMBL/GenBank/DDBJ databases">
        <authorList>
            <person name="Srinivasan S."/>
        </authorList>
    </citation>
    <scope>NUCLEOTIDE SEQUENCE [LARGE SCALE GENOMIC DNA]</scope>
    <source>
        <strain evidence="4 5">17J68-5</strain>
    </source>
</reference>
<dbReference type="PANTHER" id="PTHR37299:SF1">
    <property type="entry name" value="STAGE 0 SPORULATION PROTEIN A HOMOLOG"/>
    <property type="match status" value="1"/>
</dbReference>
<gene>
    <name evidence="4" type="ORF">FHG12_00540</name>
</gene>
<dbReference type="GO" id="GO:0000156">
    <property type="term" value="F:phosphorelay response regulator activity"/>
    <property type="evidence" value="ECO:0007669"/>
    <property type="project" value="InterPro"/>
</dbReference>
<dbReference type="SMART" id="SM00448">
    <property type="entry name" value="REC"/>
    <property type="match status" value="1"/>
</dbReference>
<dbReference type="GO" id="GO:0003677">
    <property type="term" value="F:DNA binding"/>
    <property type="evidence" value="ECO:0007669"/>
    <property type="project" value="InterPro"/>
</dbReference>
<dbReference type="KEGG" id="hyj:FHG12_00540"/>
<dbReference type="SMART" id="SM00850">
    <property type="entry name" value="LytTR"/>
    <property type="match status" value="1"/>
</dbReference>
<dbReference type="PANTHER" id="PTHR37299">
    <property type="entry name" value="TRANSCRIPTIONAL REGULATOR-RELATED"/>
    <property type="match status" value="1"/>
</dbReference>
<feature type="domain" description="Response regulatory" evidence="2">
    <location>
        <begin position="11"/>
        <end position="122"/>
    </location>
</feature>
<name>A0A5B7ZV64_9BACT</name>
<sequence length="265" mass="30431">MPLRYPEAPLRCVVLEDDLLVRELVGSFVEQIPSLQLTGLYEDAMLAFEHLAQQPTELLISDIEMPRLNGLELVRSLRQPPLVIFMTSHRQYAAQTYELDAVDYLVKPLTFERFLRAVDKAQLMVSARRQWQQGAAGSGTTAPSDSEAQPLEVAEDYFFIRTEFQFVKLRYADVVYVEAMRDFTKIHLLDGTVHITLVNLKNIEEQLPKNLFVRTHRSFLVNASKIEVVTNQDVKVNKMSVPLGLTFRDVVTERVVQQRLITRKP</sequence>
<dbReference type="OrthoDB" id="1646880at2"/>
<dbReference type="InterPro" id="IPR001789">
    <property type="entry name" value="Sig_transdc_resp-reg_receiver"/>
</dbReference>
<dbReference type="Pfam" id="PF00072">
    <property type="entry name" value="Response_reg"/>
    <property type="match status" value="1"/>
</dbReference>
<protein>
    <submittedName>
        <fullName evidence="4">Response regulator transcription factor</fullName>
    </submittedName>
</protein>
<dbReference type="PROSITE" id="PS50110">
    <property type="entry name" value="RESPONSE_REGULATORY"/>
    <property type="match status" value="1"/>
</dbReference>
<dbReference type="Gene3D" id="3.40.50.2300">
    <property type="match status" value="1"/>
</dbReference>